<evidence type="ECO:0000256" key="7">
    <source>
        <dbReference type="ARBA" id="ARBA00023242"/>
    </source>
</evidence>
<protein>
    <recommendedName>
        <fullName evidence="2">histone acetyltransferase</fullName>
        <ecNumber evidence="2">2.3.1.48</ecNumber>
    </recommendedName>
</protein>
<dbReference type="Pfam" id="PF02172">
    <property type="entry name" value="KIX"/>
    <property type="match status" value="1"/>
</dbReference>
<reference evidence="10 11" key="1">
    <citation type="submission" date="2022-05" db="EMBL/GenBank/DDBJ databases">
        <authorList>
            <consortium name="Genoscope - CEA"/>
            <person name="William W."/>
        </authorList>
    </citation>
    <scope>NUCLEOTIDE SEQUENCE [LARGE SCALE GENOMIC DNA]</scope>
</reference>
<sequence>MERAFEALGLTSRNGEPRLQQFGKKHLNYSTGGGNRGPKEWHQHVTPDLRNHLVHKLVTAIFPTPVHDPAALRDRRVGNLVSYARKIEGDMYETANSRVS</sequence>
<dbReference type="InterPro" id="IPR036529">
    <property type="entry name" value="KIX_dom_sf"/>
</dbReference>
<dbReference type="PANTHER" id="PTHR13808">
    <property type="entry name" value="CBP/P300-RELATED"/>
    <property type="match status" value="1"/>
</dbReference>
<evidence type="ECO:0000256" key="4">
    <source>
        <dbReference type="ARBA" id="ARBA00022853"/>
    </source>
</evidence>
<evidence type="ECO:0000313" key="10">
    <source>
        <dbReference type="EMBL" id="CAH3038985.1"/>
    </source>
</evidence>
<dbReference type="PANTHER" id="PTHR13808:SF1">
    <property type="entry name" value="HISTONE ACETYLTRANSFERASE"/>
    <property type="match status" value="1"/>
</dbReference>
<dbReference type="EMBL" id="CALNXK010000007">
    <property type="protein sequence ID" value="CAH3038985.1"/>
    <property type="molecule type" value="Genomic_DNA"/>
</dbReference>
<organism evidence="10 11">
    <name type="scientific">Porites lobata</name>
    <dbReference type="NCBI Taxonomy" id="104759"/>
    <lineage>
        <taxon>Eukaryota</taxon>
        <taxon>Metazoa</taxon>
        <taxon>Cnidaria</taxon>
        <taxon>Anthozoa</taxon>
        <taxon>Hexacorallia</taxon>
        <taxon>Scleractinia</taxon>
        <taxon>Fungiina</taxon>
        <taxon>Poritidae</taxon>
        <taxon>Porites</taxon>
    </lineage>
</organism>
<dbReference type="PROSITE" id="PS50952">
    <property type="entry name" value="KIX"/>
    <property type="match status" value="1"/>
</dbReference>
<feature type="domain" description="KIX" evidence="9">
    <location>
        <begin position="36"/>
        <end position="100"/>
    </location>
</feature>
<comment type="subcellular location">
    <subcellularLocation>
        <location evidence="1">Nucleus</location>
    </subcellularLocation>
</comment>
<evidence type="ECO:0000259" key="9">
    <source>
        <dbReference type="PROSITE" id="PS50952"/>
    </source>
</evidence>
<accession>A0ABN8MYL9</accession>
<name>A0ABN8MYL9_9CNID</name>
<evidence type="ECO:0000256" key="2">
    <source>
        <dbReference type="ARBA" id="ARBA00013184"/>
    </source>
</evidence>
<gene>
    <name evidence="10" type="ORF">PLOB_00043044</name>
</gene>
<keyword evidence="7" id="KW-0539">Nucleus</keyword>
<dbReference type="Gene3D" id="1.10.246.20">
    <property type="entry name" value="Coactivator CBP, KIX domain"/>
    <property type="match status" value="1"/>
</dbReference>
<comment type="catalytic activity">
    <reaction evidence="8">
        <text>L-lysyl-[protein] + acetyl-CoA = N(6)-acetyl-L-lysyl-[protein] + CoA + H(+)</text>
        <dbReference type="Rhea" id="RHEA:45948"/>
        <dbReference type="Rhea" id="RHEA-COMP:9752"/>
        <dbReference type="Rhea" id="RHEA-COMP:10731"/>
        <dbReference type="ChEBI" id="CHEBI:15378"/>
        <dbReference type="ChEBI" id="CHEBI:29969"/>
        <dbReference type="ChEBI" id="CHEBI:57287"/>
        <dbReference type="ChEBI" id="CHEBI:57288"/>
        <dbReference type="ChEBI" id="CHEBI:61930"/>
        <dbReference type="EC" id="2.3.1.48"/>
    </reaction>
</comment>
<dbReference type="Proteomes" id="UP001159405">
    <property type="component" value="Unassembled WGS sequence"/>
</dbReference>
<keyword evidence="5" id="KW-0805">Transcription regulation</keyword>
<evidence type="ECO:0000256" key="8">
    <source>
        <dbReference type="ARBA" id="ARBA00048017"/>
    </source>
</evidence>
<evidence type="ECO:0000256" key="5">
    <source>
        <dbReference type="ARBA" id="ARBA00023015"/>
    </source>
</evidence>
<dbReference type="InterPro" id="IPR013178">
    <property type="entry name" value="Histone_AcTrfase_Rtt109/CBP"/>
</dbReference>
<dbReference type="SUPFAM" id="SSF47040">
    <property type="entry name" value="Kix domain of CBP (creb binding protein)"/>
    <property type="match status" value="1"/>
</dbReference>
<evidence type="ECO:0000256" key="3">
    <source>
        <dbReference type="ARBA" id="ARBA00022679"/>
    </source>
</evidence>
<keyword evidence="4" id="KW-0156">Chromatin regulator</keyword>
<keyword evidence="3" id="KW-0808">Transferase</keyword>
<evidence type="ECO:0000313" key="11">
    <source>
        <dbReference type="Proteomes" id="UP001159405"/>
    </source>
</evidence>
<dbReference type="EC" id="2.3.1.48" evidence="2"/>
<evidence type="ECO:0000256" key="1">
    <source>
        <dbReference type="ARBA" id="ARBA00004123"/>
    </source>
</evidence>
<proteinExistence type="predicted"/>
<keyword evidence="11" id="KW-1185">Reference proteome</keyword>
<comment type="caution">
    <text evidence="10">The sequence shown here is derived from an EMBL/GenBank/DDBJ whole genome shotgun (WGS) entry which is preliminary data.</text>
</comment>
<dbReference type="InterPro" id="IPR003101">
    <property type="entry name" value="KIX_dom"/>
</dbReference>
<keyword evidence="6" id="KW-0804">Transcription</keyword>
<evidence type="ECO:0000256" key="6">
    <source>
        <dbReference type="ARBA" id="ARBA00023163"/>
    </source>
</evidence>